<comment type="similarity">
    <text evidence="1">Belongs to the asaB hydroxylase/desaturase family.</text>
</comment>
<keyword evidence="3" id="KW-1185">Reference proteome</keyword>
<evidence type="ECO:0000313" key="2">
    <source>
        <dbReference type="EMBL" id="KAF2095887.1"/>
    </source>
</evidence>
<comment type="caution">
    <text evidence="2">The sequence shown here is derived from an EMBL/GenBank/DDBJ whole genome shotgun (WGS) entry which is preliminary data.</text>
</comment>
<dbReference type="AlphaFoldDB" id="A0A9P4IA16"/>
<dbReference type="NCBIfam" id="NF041278">
    <property type="entry name" value="CmcJ_NvfI_EfuI"/>
    <property type="match status" value="1"/>
</dbReference>
<evidence type="ECO:0000313" key="3">
    <source>
        <dbReference type="Proteomes" id="UP000799772"/>
    </source>
</evidence>
<organism evidence="2 3">
    <name type="scientific">Rhizodiscina lignyota</name>
    <dbReference type="NCBI Taxonomy" id="1504668"/>
    <lineage>
        <taxon>Eukaryota</taxon>
        <taxon>Fungi</taxon>
        <taxon>Dikarya</taxon>
        <taxon>Ascomycota</taxon>
        <taxon>Pezizomycotina</taxon>
        <taxon>Dothideomycetes</taxon>
        <taxon>Pleosporomycetidae</taxon>
        <taxon>Aulographales</taxon>
        <taxon>Rhizodiscinaceae</taxon>
        <taxon>Rhizodiscina</taxon>
    </lineage>
</organism>
<evidence type="ECO:0008006" key="4">
    <source>
        <dbReference type="Google" id="ProtNLM"/>
    </source>
</evidence>
<gene>
    <name evidence="2" type="ORF">NA57DRAFT_43828</name>
</gene>
<dbReference type="EMBL" id="ML978130">
    <property type="protein sequence ID" value="KAF2095887.1"/>
    <property type="molecule type" value="Genomic_DNA"/>
</dbReference>
<dbReference type="PANTHER" id="PTHR34598">
    <property type="entry name" value="BLL6449 PROTEIN"/>
    <property type="match status" value="1"/>
</dbReference>
<accession>A0A9P4IA16</accession>
<dbReference type="Proteomes" id="UP000799772">
    <property type="component" value="Unassembled WGS sequence"/>
</dbReference>
<dbReference type="OrthoDB" id="412788at2759"/>
<dbReference type="InterPro" id="IPR044053">
    <property type="entry name" value="AsaB-like"/>
</dbReference>
<protein>
    <recommendedName>
        <fullName evidence="4">Methyltransferase</fullName>
    </recommendedName>
</protein>
<dbReference type="PANTHER" id="PTHR34598:SF1">
    <property type="entry name" value="PUTATIVE (AFU_ORTHOLOGUE AFUA_3G13140)-RELATED"/>
    <property type="match status" value="1"/>
</dbReference>
<sequence length="283" mass="32194">MAVTIVNDQIPRGPVTTTINYYSVPKDGSAPFNYVESPPAGQPERNYSDEAFSVTLQDARGREDEFNLDKDSFQLLSNVPRSKEKDFINDDSIRRNYYPEVEQLIFDNIPNCKKVFIFDHTIRSWNPNAARPPLTRCHLDQTPASAVARVRYHLPKEAEELLEGRFRIINIWMPVNGPVVEFPLGIVSASSAKEEEYVGIKHIYPDHDGETGGVKYSDEHQWYYWSGIDCNERIMLQCFDSDAFRPGSKVVGGRAPHSAFQDPRTPKNAAHRVSIEVRALVFC</sequence>
<dbReference type="GO" id="GO:0016491">
    <property type="term" value="F:oxidoreductase activity"/>
    <property type="evidence" value="ECO:0007669"/>
    <property type="project" value="InterPro"/>
</dbReference>
<evidence type="ECO:0000256" key="1">
    <source>
        <dbReference type="ARBA" id="ARBA00023604"/>
    </source>
</evidence>
<name>A0A9P4IA16_9PEZI</name>
<reference evidence="2" key="1">
    <citation type="journal article" date="2020" name="Stud. Mycol.">
        <title>101 Dothideomycetes genomes: a test case for predicting lifestyles and emergence of pathogens.</title>
        <authorList>
            <person name="Haridas S."/>
            <person name="Albert R."/>
            <person name="Binder M."/>
            <person name="Bloem J."/>
            <person name="Labutti K."/>
            <person name="Salamov A."/>
            <person name="Andreopoulos B."/>
            <person name="Baker S."/>
            <person name="Barry K."/>
            <person name="Bills G."/>
            <person name="Bluhm B."/>
            <person name="Cannon C."/>
            <person name="Castanera R."/>
            <person name="Culley D."/>
            <person name="Daum C."/>
            <person name="Ezra D."/>
            <person name="Gonzalez J."/>
            <person name="Henrissat B."/>
            <person name="Kuo A."/>
            <person name="Liang C."/>
            <person name="Lipzen A."/>
            <person name="Lutzoni F."/>
            <person name="Magnuson J."/>
            <person name="Mondo S."/>
            <person name="Nolan M."/>
            <person name="Ohm R."/>
            <person name="Pangilinan J."/>
            <person name="Park H.-J."/>
            <person name="Ramirez L."/>
            <person name="Alfaro M."/>
            <person name="Sun H."/>
            <person name="Tritt A."/>
            <person name="Yoshinaga Y."/>
            <person name="Zwiers L.-H."/>
            <person name="Turgeon B."/>
            <person name="Goodwin S."/>
            <person name="Spatafora J."/>
            <person name="Crous P."/>
            <person name="Grigoriev I."/>
        </authorList>
    </citation>
    <scope>NUCLEOTIDE SEQUENCE</scope>
    <source>
        <strain evidence="2">CBS 133067</strain>
    </source>
</reference>
<proteinExistence type="inferred from homology"/>